<dbReference type="InterPro" id="IPR046867">
    <property type="entry name" value="AldOxase/xan_DH_MoCoBD2"/>
</dbReference>
<name>A0A917AGC0_9RHOB</name>
<accession>A0A917AGC0</accession>
<dbReference type="InterPro" id="IPR016208">
    <property type="entry name" value="Ald_Oxase/xanthine_DH-like"/>
</dbReference>
<sequence length="942" mass="101807">MTFTQMSRRRFLKSASGMVAVSVLGVPALANSRGTGQVGTDGSSIPGIASQRIDGFAKVAGKKVYARDFYARDMGAPWPKTQKYAMYLRALHTDQRFVGLTNLPPAARSARLVYGDMLDRSLLNPNIPIDRDLHMDERIRESLSSGPSDSSFDHPDAVLFDLIVQPGKVPDFLGQAVALLVFDDVASYREAKRAMQFKDADFQVYAAPDGPLPPLRKPFQPETTYVKFNAEGENFSYAAFDDDKRYMAEVEKVRHQIENRLSSMPDLIKHNFTCDMQAMDPMFMEPEAGLAFHHVTSTEKTLHLVLGTQSPDHDVDSILSMFNDSEDAPYKLDAVTLTSCYPGGGFGGRDKSPFSLMLGLASAFSYDEDAEGQKTYVPLRLEYDRFEQFRVGLKRHAATGTGQIALTPDMNLQNIEMTLDFDGGGRKNLSPYVANLAGLCAGGAYTCDMANIYAQAYHSGNISGGSQRGFGGPQAFFAIETALDDVARELDWDPIQLRLANVIREGDTTVVGGPMDQELRLTEMLEIAEAHPLWADRELIKLGFAEEGKVYGTGLAMSLQAYGTSGDGMVAAVHMAADGTLSVESDAVDMGNGSATTLGVVIGDILGANAQSVDMGCYTLFGQTGLQTNSNSTERWADPTWTAKGVGSSSACLTALHQVHVVQQTARALFELSILPAARDLWGLPDLTADDVMWNNGLLVLETTEADPIPLADLAYFIHENGLPTGTLGHAYFQGSWAEADYALPTGTIRLQLDSLATYGTGGSPRQLSRLNTTGPDAHSARYSRTVWAPCVNVVGVTVDTTNGHVQIENVLSVLNAGRVHVPELVSGQSQGGVAMAISYTLLEDMPPGMEGPADGTWNLNRYHVAHAMDVPLNTRFDPLGRAQELIVLPESEGDKKSGRGIAEAVMCSISPAISNALKDAVGVRYTSLPITPHKILKGLSK</sequence>
<dbReference type="AlphaFoldDB" id="A0A917AGC0"/>
<dbReference type="SUPFAM" id="SSF56003">
    <property type="entry name" value="Molybdenum cofactor-binding domain"/>
    <property type="match status" value="1"/>
</dbReference>
<dbReference type="RefSeq" id="WP_095595033.1">
    <property type="nucleotide sequence ID" value="NZ_BMKN01000002.1"/>
</dbReference>
<keyword evidence="1" id="KW-0732">Signal</keyword>
<dbReference type="EMBL" id="BMKN01000002">
    <property type="protein sequence ID" value="GGE50418.1"/>
    <property type="molecule type" value="Genomic_DNA"/>
</dbReference>
<evidence type="ECO:0000256" key="1">
    <source>
        <dbReference type="SAM" id="SignalP"/>
    </source>
</evidence>
<comment type="caution">
    <text evidence="4">The sequence shown here is derived from an EMBL/GenBank/DDBJ whole genome shotgun (WGS) entry which is preliminary data.</text>
</comment>
<feature type="domain" description="Aldehyde oxidase/xanthine dehydrogenase first molybdopterin binding" evidence="2">
    <location>
        <begin position="273"/>
        <end position="502"/>
    </location>
</feature>
<dbReference type="InterPro" id="IPR006311">
    <property type="entry name" value="TAT_signal"/>
</dbReference>
<dbReference type="InterPro" id="IPR008274">
    <property type="entry name" value="AldOxase/xan_DH_MoCoBD1"/>
</dbReference>
<protein>
    <submittedName>
        <fullName evidence="4">Oxidoreductase</fullName>
    </submittedName>
</protein>
<dbReference type="InterPro" id="IPR037165">
    <property type="entry name" value="AldOxase/xan_DH_Mopterin-bd_sf"/>
</dbReference>
<dbReference type="Proteomes" id="UP000606730">
    <property type="component" value="Unassembled WGS sequence"/>
</dbReference>
<keyword evidence="5" id="KW-1185">Reference proteome</keyword>
<evidence type="ECO:0000259" key="2">
    <source>
        <dbReference type="Pfam" id="PF02738"/>
    </source>
</evidence>
<organism evidence="4 5">
    <name type="scientific">Actibacterium pelagium</name>
    <dbReference type="NCBI Taxonomy" id="2029103"/>
    <lineage>
        <taxon>Bacteria</taxon>
        <taxon>Pseudomonadati</taxon>
        <taxon>Pseudomonadota</taxon>
        <taxon>Alphaproteobacteria</taxon>
        <taxon>Rhodobacterales</taxon>
        <taxon>Roseobacteraceae</taxon>
        <taxon>Actibacterium</taxon>
    </lineage>
</organism>
<gene>
    <name evidence="4" type="ORF">GCM10011517_17740</name>
</gene>
<evidence type="ECO:0000313" key="5">
    <source>
        <dbReference type="Proteomes" id="UP000606730"/>
    </source>
</evidence>
<proteinExistence type="predicted"/>
<reference evidence="4" key="1">
    <citation type="journal article" date="2014" name="Int. J. Syst. Evol. Microbiol.">
        <title>Complete genome sequence of Corynebacterium casei LMG S-19264T (=DSM 44701T), isolated from a smear-ripened cheese.</title>
        <authorList>
            <consortium name="US DOE Joint Genome Institute (JGI-PGF)"/>
            <person name="Walter F."/>
            <person name="Albersmeier A."/>
            <person name="Kalinowski J."/>
            <person name="Ruckert C."/>
        </authorList>
    </citation>
    <scope>NUCLEOTIDE SEQUENCE</scope>
    <source>
        <strain evidence="4">CGMCC 1.16012</strain>
    </source>
</reference>
<feature type="chain" id="PRO_5038070612" evidence="1">
    <location>
        <begin position="31"/>
        <end position="942"/>
    </location>
</feature>
<dbReference type="Pfam" id="PF20256">
    <property type="entry name" value="MoCoBD_2"/>
    <property type="match status" value="1"/>
</dbReference>
<evidence type="ECO:0000313" key="4">
    <source>
        <dbReference type="EMBL" id="GGE50418.1"/>
    </source>
</evidence>
<dbReference type="Gene3D" id="3.30.365.10">
    <property type="entry name" value="Aldehyde oxidase/xanthine dehydrogenase, molybdopterin binding domain"/>
    <property type="match status" value="4"/>
</dbReference>
<dbReference type="PROSITE" id="PS51318">
    <property type="entry name" value="TAT"/>
    <property type="match status" value="1"/>
</dbReference>
<dbReference type="PANTHER" id="PTHR11908:SF123">
    <property type="entry name" value="ALDEHYDE OXIDOREDUCTASE MOLYBDENUM-BINDING SUBUNIT PAOC"/>
    <property type="match status" value="1"/>
</dbReference>
<reference evidence="4" key="2">
    <citation type="submission" date="2020-09" db="EMBL/GenBank/DDBJ databases">
        <authorList>
            <person name="Sun Q."/>
            <person name="Zhou Y."/>
        </authorList>
    </citation>
    <scope>NUCLEOTIDE SEQUENCE</scope>
    <source>
        <strain evidence="4">CGMCC 1.16012</strain>
    </source>
</reference>
<evidence type="ECO:0000259" key="3">
    <source>
        <dbReference type="Pfam" id="PF20256"/>
    </source>
</evidence>
<feature type="domain" description="Aldehyde oxidase/xanthine dehydrogenase second molybdopterin binding" evidence="3">
    <location>
        <begin position="782"/>
        <end position="872"/>
    </location>
</feature>
<feature type="signal peptide" evidence="1">
    <location>
        <begin position="1"/>
        <end position="30"/>
    </location>
</feature>
<dbReference type="GO" id="GO:0016491">
    <property type="term" value="F:oxidoreductase activity"/>
    <property type="evidence" value="ECO:0007669"/>
    <property type="project" value="InterPro"/>
</dbReference>
<dbReference type="Pfam" id="PF02738">
    <property type="entry name" value="MoCoBD_1"/>
    <property type="match status" value="1"/>
</dbReference>
<dbReference type="GO" id="GO:0005506">
    <property type="term" value="F:iron ion binding"/>
    <property type="evidence" value="ECO:0007669"/>
    <property type="project" value="InterPro"/>
</dbReference>
<dbReference type="PANTHER" id="PTHR11908">
    <property type="entry name" value="XANTHINE DEHYDROGENASE"/>
    <property type="match status" value="1"/>
</dbReference>